<feature type="transmembrane region" description="Helical" evidence="7">
    <location>
        <begin position="181"/>
        <end position="202"/>
    </location>
</feature>
<dbReference type="Proteomes" id="UP000790580">
    <property type="component" value="Unassembled WGS sequence"/>
</dbReference>
<dbReference type="Gene3D" id="6.10.340.10">
    <property type="match status" value="1"/>
</dbReference>
<evidence type="ECO:0000256" key="4">
    <source>
        <dbReference type="ARBA" id="ARBA00023224"/>
    </source>
</evidence>
<keyword evidence="7" id="KW-1133">Transmembrane helix</keyword>
<keyword evidence="3 7" id="KW-0472">Membrane</keyword>
<dbReference type="InterPro" id="IPR024478">
    <property type="entry name" value="HlyB_4HB_MCP"/>
</dbReference>
<comment type="caution">
    <text evidence="10">The sequence shown here is derived from an EMBL/GenBank/DDBJ whole genome shotgun (WGS) entry which is preliminary data.</text>
</comment>
<organism evidence="10 11">
    <name type="scientific">Evansella alkalicola</name>
    <dbReference type="NCBI Taxonomy" id="745819"/>
    <lineage>
        <taxon>Bacteria</taxon>
        <taxon>Bacillati</taxon>
        <taxon>Bacillota</taxon>
        <taxon>Bacilli</taxon>
        <taxon>Bacillales</taxon>
        <taxon>Bacillaceae</taxon>
        <taxon>Evansella</taxon>
    </lineage>
</organism>
<feature type="domain" description="HAMP" evidence="9">
    <location>
        <begin position="203"/>
        <end position="256"/>
    </location>
</feature>
<evidence type="ECO:0000256" key="5">
    <source>
        <dbReference type="ARBA" id="ARBA00029447"/>
    </source>
</evidence>
<dbReference type="Pfam" id="PF00015">
    <property type="entry name" value="MCPsignal"/>
    <property type="match status" value="1"/>
</dbReference>
<comment type="subcellular location">
    <subcellularLocation>
        <location evidence="1">Cell membrane</location>
    </subcellularLocation>
</comment>
<accession>A0ABS6JSJ1</accession>
<protein>
    <submittedName>
        <fullName evidence="10">HAMP domain-containing protein</fullName>
    </submittedName>
</protein>
<evidence type="ECO:0000313" key="11">
    <source>
        <dbReference type="Proteomes" id="UP000790580"/>
    </source>
</evidence>
<dbReference type="SMART" id="SM00304">
    <property type="entry name" value="HAMP"/>
    <property type="match status" value="2"/>
</dbReference>
<proteinExistence type="inferred from homology"/>
<reference evidence="10 11" key="1">
    <citation type="submission" date="2021-06" db="EMBL/GenBank/DDBJ databases">
        <title>Bacillus sp. RD4P76, an endophyte from a halophyte.</title>
        <authorList>
            <person name="Sun J.-Q."/>
        </authorList>
    </citation>
    <scope>NUCLEOTIDE SEQUENCE [LARGE SCALE GENOMIC DNA]</scope>
    <source>
        <strain evidence="10 11">JCM 17098</strain>
    </source>
</reference>
<keyword evidence="4 6" id="KW-0807">Transducer</keyword>
<keyword evidence="7" id="KW-0812">Transmembrane</keyword>
<keyword evidence="11" id="KW-1185">Reference proteome</keyword>
<name>A0ABS6JSJ1_9BACI</name>
<sequence length="561" mass="61272">MRRSLRLKILLGFAIILLITVTMSAFSLYNLSVVNENVEGIVTEEIARVSASDEMAYNMADRMANIRAYLLSGDDEYRENFIQMAEESEVLGETLLAFYPEDEEVAHFVERSGYWNHLTISRVFPSYLEHGAGTAFVTVRYQLDPIAETVQQGFRELAISERQAITNVGENLIAQGEAVRVINIVAATVGLVIGIFVAFFVARQIVTPILVVVNKIQEVAKGNFSGDEIKTKSKDEIGQLTSSVNEMVENLRFLLQRTMDTSNKVAAASKQLSQNSETTSQSTFEIAKTTEEVAASALNTVQTSKDSAMAMEEMTQGIQRIAMSSQVVAETAQEATVETEQGNGDIQQVISQMESISTSVMKMSSVMNELGMKSKSIGSIVEIITNISEQTNLLALNAAIEAARAGEHGKGFAVVADEVRKLAEESRKSAMDIGSVIQEIQQETDQAVHHMNEGSDEVKTGISTVNKAGEAFHRISESIQQVSTQIQEVSAISEEMSASAEQVNASVEEMATTAGETSSRFTQVQSGTDEQLSSIQEISASAEQLNHLAEELKQEVKKFII</sequence>
<dbReference type="CDD" id="cd06225">
    <property type="entry name" value="HAMP"/>
    <property type="match status" value="1"/>
</dbReference>
<evidence type="ECO:0000256" key="7">
    <source>
        <dbReference type="SAM" id="Phobius"/>
    </source>
</evidence>
<gene>
    <name evidence="10" type="ORF">KS407_08010</name>
</gene>
<dbReference type="EMBL" id="JAHQCR010000034">
    <property type="protein sequence ID" value="MBU9721390.1"/>
    <property type="molecule type" value="Genomic_DNA"/>
</dbReference>
<dbReference type="PANTHER" id="PTHR32089">
    <property type="entry name" value="METHYL-ACCEPTING CHEMOTAXIS PROTEIN MCPB"/>
    <property type="match status" value="1"/>
</dbReference>
<evidence type="ECO:0000256" key="1">
    <source>
        <dbReference type="ARBA" id="ARBA00004236"/>
    </source>
</evidence>
<dbReference type="InterPro" id="IPR004090">
    <property type="entry name" value="Chemotax_Me-accpt_rcpt"/>
</dbReference>
<feature type="domain" description="Methyl-accepting transducer" evidence="8">
    <location>
        <begin position="275"/>
        <end position="511"/>
    </location>
</feature>
<dbReference type="PROSITE" id="PS50885">
    <property type="entry name" value="HAMP"/>
    <property type="match status" value="1"/>
</dbReference>
<evidence type="ECO:0000256" key="6">
    <source>
        <dbReference type="PROSITE-ProRule" id="PRU00284"/>
    </source>
</evidence>
<dbReference type="SMART" id="SM00283">
    <property type="entry name" value="MA"/>
    <property type="match status" value="1"/>
</dbReference>
<evidence type="ECO:0000256" key="3">
    <source>
        <dbReference type="ARBA" id="ARBA00023136"/>
    </source>
</evidence>
<dbReference type="Gene3D" id="1.10.287.950">
    <property type="entry name" value="Methyl-accepting chemotaxis protein"/>
    <property type="match status" value="1"/>
</dbReference>
<dbReference type="Pfam" id="PF12729">
    <property type="entry name" value="4HB_MCP_1"/>
    <property type="match status" value="1"/>
</dbReference>
<dbReference type="PROSITE" id="PS50111">
    <property type="entry name" value="CHEMOTAXIS_TRANSDUC_2"/>
    <property type="match status" value="1"/>
</dbReference>
<dbReference type="Pfam" id="PF00672">
    <property type="entry name" value="HAMP"/>
    <property type="match status" value="1"/>
</dbReference>
<comment type="similarity">
    <text evidence="5">Belongs to the methyl-accepting chemotaxis (MCP) protein family.</text>
</comment>
<dbReference type="RefSeq" id="WP_088075456.1">
    <property type="nucleotide sequence ID" value="NZ_JAHQCR010000034.1"/>
</dbReference>
<evidence type="ECO:0000256" key="2">
    <source>
        <dbReference type="ARBA" id="ARBA00022475"/>
    </source>
</evidence>
<dbReference type="InterPro" id="IPR003660">
    <property type="entry name" value="HAMP_dom"/>
</dbReference>
<evidence type="ECO:0000259" key="9">
    <source>
        <dbReference type="PROSITE" id="PS50885"/>
    </source>
</evidence>
<keyword evidence="2" id="KW-1003">Cell membrane</keyword>
<dbReference type="SUPFAM" id="SSF58104">
    <property type="entry name" value="Methyl-accepting chemotaxis protein (MCP) signaling domain"/>
    <property type="match status" value="1"/>
</dbReference>
<dbReference type="PANTHER" id="PTHR32089:SF112">
    <property type="entry name" value="LYSOZYME-LIKE PROTEIN-RELATED"/>
    <property type="match status" value="1"/>
</dbReference>
<dbReference type="InterPro" id="IPR004089">
    <property type="entry name" value="MCPsignal_dom"/>
</dbReference>
<evidence type="ECO:0000259" key="8">
    <source>
        <dbReference type="PROSITE" id="PS50111"/>
    </source>
</evidence>
<evidence type="ECO:0000313" key="10">
    <source>
        <dbReference type="EMBL" id="MBU9721390.1"/>
    </source>
</evidence>
<dbReference type="CDD" id="cd11386">
    <property type="entry name" value="MCP_signal"/>
    <property type="match status" value="1"/>
</dbReference>
<dbReference type="PRINTS" id="PR00260">
    <property type="entry name" value="CHEMTRNSDUCR"/>
</dbReference>